<dbReference type="InterPro" id="IPR019927">
    <property type="entry name" value="Ribosomal_uL3_bac/org-type"/>
</dbReference>
<comment type="subunit">
    <text evidence="7 9">Part of the 50S ribosomal subunit. Forms a cluster with proteins L14 and L19.</text>
</comment>
<accession>A0A521FPC8</accession>
<dbReference type="FunFam" id="2.40.30.10:FF:000047">
    <property type="entry name" value="50S ribosomal protein L3"/>
    <property type="match status" value="1"/>
</dbReference>
<dbReference type="GO" id="GO:0022625">
    <property type="term" value="C:cytosolic large ribosomal subunit"/>
    <property type="evidence" value="ECO:0007669"/>
    <property type="project" value="TreeGrafter"/>
</dbReference>
<dbReference type="OrthoDB" id="9806135at2"/>
<organism evidence="10 11">
    <name type="scientific">Gracilimonas mengyeensis</name>
    <dbReference type="NCBI Taxonomy" id="1302730"/>
    <lineage>
        <taxon>Bacteria</taxon>
        <taxon>Pseudomonadati</taxon>
        <taxon>Balneolota</taxon>
        <taxon>Balneolia</taxon>
        <taxon>Balneolales</taxon>
        <taxon>Balneolaceae</taxon>
        <taxon>Gracilimonas</taxon>
    </lineage>
</organism>
<dbReference type="PANTHER" id="PTHR11229:SF16">
    <property type="entry name" value="LARGE RIBOSOMAL SUBUNIT PROTEIN UL3C"/>
    <property type="match status" value="1"/>
</dbReference>
<evidence type="ECO:0000256" key="5">
    <source>
        <dbReference type="ARBA" id="ARBA00023274"/>
    </source>
</evidence>
<evidence type="ECO:0000256" key="7">
    <source>
        <dbReference type="HAMAP-Rule" id="MF_01325"/>
    </source>
</evidence>
<dbReference type="InterPro" id="IPR019926">
    <property type="entry name" value="Ribosomal_uL3_CS"/>
</dbReference>
<dbReference type="Gene3D" id="2.40.30.10">
    <property type="entry name" value="Translation factors"/>
    <property type="match status" value="1"/>
</dbReference>
<evidence type="ECO:0000256" key="4">
    <source>
        <dbReference type="ARBA" id="ARBA00022980"/>
    </source>
</evidence>
<dbReference type="Pfam" id="PF00297">
    <property type="entry name" value="Ribosomal_L3"/>
    <property type="match status" value="1"/>
</dbReference>
<keyword evidence="2 7" id="KW-0699">rRNA-binding</keyword>
<dbReference type="Proteomes" id="UP000317557">
    <property type="component" value="Unassembled WGS sequence"/>
</dbReference>
<dbReference type="PROSITE" id="PS00474">
    <property type="entry name" value="RIBOSOMAL_L3"/>
    <property type="match status" value="1"/>
</dbReference>
<evidence type="ECO:0000256" key="6">
    <source>
        <dbReference type="ARBA" id="ARBA00035243"/>
    </source>
</evidence>
<protein>
    <recommendedName>
        <fullName evidence="6 7">Large ribosomal subunit protein uL3</fullName>
    </recommendedName>
</protein>
<gene>
    <name evidence="7" type="primary">rplC</name>
    <name evidence="10" type="ORF">SAMN06265219_1243</name>
</gene>
<evidence type="ECO:0000313" key="10">
    <source>
        <dbReference type="EMBL" id="SMO97420.1"/>
    </source>
</evidence>
<dbReference type="GO" id="GO:0006412">
    <property type="term" value="P:translation"/>
    <property type="evidence" value="ECO:0007669"/>
    <property type="project" value="UniProtKB-UniRule"/>
</dbReference>
<evidence type="ECO:0000256" key="3">
    <source>
        <dbReference type="ARBA" id="ARBA00022884"/>
    </source>
</evidence>
<evidence type="ECO:0000313" key="11">
    <source>
        <dbReference type="Proteomes" id="UP000317557"/>
    </source>
</evidence>
<evidence type="ECO:0000256" key="1">
    <source>
        <dbReference type="ARBA" id="ARBA00006540"/>
    </source>
</evidence>
<dbReference type="NCBIfam" id="TIGR03625">
    <property type="entry name" value="L3_bact"/>
    <property type="match status" value="1"/>
</dbReference>
<sequence length="213" mass="22698">MSGLIGKKVGMTSVFDNVGRNIPVTVIEIEPCAITQIKTEETDGYTAVQLAAFDRKAKNVSNAVKGHFDKAGVSPKYQVVEFRDFVPEGLTVGDELKISDVFTVGDVVDVVGTSKGRGFAGVIKRHNFSGVGDATHGQHNRLRAPGAIGNASDPSKVFKGMRMAGQSGNERVKVKNLSVAKILEDSNVMLVTGSIPGPKGRYVEIHNKTSVTN</sequence>
<dbReference type="RefSeq" id="WP_142456333.1">
    <property type="nucleotide sequence ID" value="NZ_FXTP01000024.1"/>
</dbReference>
<evidence type="ECO:0000256" key="2">
    <source>
        <dbReference type="ARBA" id="ARBA00022730"/>
    </source>
</evidence>
<dbReference type="AlphaFoldDB" id="A0A521FPC8"/>
<keyword evidence="5 7" id="KW-0687">Ribonucleoprotein</keyword>
<evidence type="ECO:0000256" key="8">
    <source>
        <dbReference type="RuleBase" id="RU003905"/>
    </source>
</evidence>
<dbReference type="GO" id="GO:0019843">
    <property type="term" value="F:rRNA binding"/>
    <property type="evidence" value="ECO:0007669"/>
    <property type="project" value="UniProtKB-UniRule"/>
</dbReference>
<dbReference type="PANTHER" id="PTHR11229">
    <property type="entry name" value="50S RIBOSOMAL PROTEIN L3"/>
    <property type="match status" value="1"/>
</dbReference>
<dbReference type="SUPFAM" id="SSF50447">
    <property type="entry name" value="Translation proteins"/>
    <property type="match status" value="1"/>
</dbReference>
<reference evidence="10 11" key="1">
    <citation type="submission" date="2017-05" db="EMBL/GenBank/DDBJ databases">
        <authorList>
            <person name="Varghese N."/>
            <person name="Submissions S."/>
        </authorList>
    </citation>
    <scope>NUCLEOTIDE SEQUENCE [LARGE SCALE GENOMIC DNA]</scope>
    <source>
        <strain evidence="10 11">DSM 21985</strain>
    </source>
</reference>
<comment type="similarity">
    <text evidence="1 7 8">Belongs to the universal ribosomal protein uL3 family.</text>
</comment>
<proteinExistence type="inferred from homology"/>
<name>A0A521FPC8_9BACT</name>
<dbReference type="GO" id="GO:0003735">
    <property type="term" value="F:structural constituent of ribosome"/>
    <property type="evidence" value="ECO:0007669"/>
    <property type="project" value="UniProtKB-UniRule"/>
</dbReference>
<dbReference type="HAMAP" id="MF_01325_B">
    <property type="entry name" value="Ribosomal_uL3_B"/>
    <property type="match status" value="1"/>
</dbReference>
<dbReference type="InterPro" id="IPR009000">
    <property type="entry name" value="Transl_B-barrel_sf"/>
</dbReference>
<dbReference type="InterPro" id="IPR000597">
    <property type="entry name" value="Ribosomal_uL3"/>
</dbReference>
<keyword evidence="3 7" id="KW-0694">RNA-binding</keyword>
<evidence type="ECO:0000256" key="9">
    <source>
        <dbReference type="RuleBase" id="RU003906"/>
    </source>
</evidence>
<keyword evidence="11" id="KW-1185">Reference proteome</keyword>
<dbReference type="EMBL" id="FXTP01000024">
    <property type="protein sequence ID" value="SMO97420.1"/>
    <property type="molecule type" value="Genomic_DNA"/>
</dbReference>
<dbReference type="Gene3D" id="3.30.160.810">
    <property type="match status" value="1"/>
</dbReference>
<dbReference type="FunFam" id="3.30.160.810:FF:000001">
    <property type="entry name" value="50S ribosomal protein L3"/>
    <property type="match status" value="1"/>
</dbReference>
<comment type="function">
    <text evidence="7 9">One of the primary rRNA binding proteins, it binds directly near the 3'-end of the 23S rRNA, where it nucleates assembly of the 50S subunit.</text>
</comment>
<keyword evidence="4 7" id="KW-0689">Ribosomal protein</keyword>